<comment type="caution">
    <text evidence="1">The sequence shown here is derived from an EMBL/GenBank/DDBJ whole genome shotgun (WGS) entry which is preliminary data.</text>
</comment>
<accession>A0A8X6S8E7</accession>
<gene>
    <name evidence="1" type="ORF">TNCV_1358171</name>
</gene>
<sequence>MTFGEQQSNPSVTEHIQIKTNARHASSSVVDLSGSCRLKRKTQFILKLSRIALRSMFRLNTRLYSICQDTFQRLKKCPAAGFELITSSCQSLKEVILLERKRQVHFTPSYKQGSSWEILNWLKARLDLSRLRNCLPMPRGRHGGSFDHVSEFERGRIVASSECELSFREISQRVGRNQATVMS</sequence>
<name>A0A8X6S8E7_TRICX</name>
<proteinExistence type="predicted"/>
<protein>
    <submittedName>
        <fullName evidence="1">Uncharacterized protein</fullName>
    </submittedName>
</protein>
<dbReference type="Proteomes" id="UP000887159">
    <property type="component" value="Unassembled WGS sequence"/>
</dbReference>
<keyword evidence="2" id="KW-1185">Reference proteome</keyword>
<dbReference type="AlphaFoldDB" id="A0A8X6S8E7"/>
<evidence type="ECO:0000313" key="1">
    <source>
        <dbReference type="EMBL" id="GFY08411.1"/>
    </source>
</evidence>
<reference evidence="1" key="1">
    <citation type="submission" date="2020-08" db="EMBL/GenBank/DDBJ databases">
        <title>Multicomponent nature underlies the extraordinary mechanical properties of spider dragline silk.</title>
        <authorList>
            <person name="Kono N."/>
            <person name="Nakamura H."/>
            <person name="Mori M."/>
            <person name="Yoshida Y."/>
            <person name="Ohtoshi R."/>
            <person name="Malay A.D."/>
            <person name="Moran D.A.P."/>
            <person name="Tomita M."/>
            <person name="Numata K."/>
            <person name="Arakawa K."/>
        </authorList>
    </citation>
    <scope>NUCLEOTIDE SEQUENCE</scope>
</reference>
<dbReference type="EMBL" id="BMAU01021280">
    <property type="protein sequence ID" value="GFY08411.1"/>
    <property type="molecule type" value="Genomic_DNA"/>
</dbReference>
<organism evidence="1 2">
    <name type="scientific">Trichonephila clavipes</name>
    <name type="common">Golden silk orbweaver</name>
    <name type="synonym">Nephila clavipes</name>
    <dbReference type="NCBI Taxonomy" id="2585209"/>
    <lineage>
        <taxon>Eukaryota</taxon>
        <taxon>Metazoa</taxon>
        <taxon>Ecdysozoa</taxon>
        <taxon>Arthropoda</taxon>
        <taxon>Chelicerata</taxon>
        <taxon>Arachnida</taxon>
        <taxon>Araneae</taxon>
        <taxon>Araneomorphae</taxon>
        <taxon>Entelegynae</taxon>
        <taxon>Araneoidea</taxon>
        <taxon>Nephilidae</taxon>
        <taxon>Trichonephila</taxon>
    </lineage>
</organism>
<evidence type="ECO:0000313" key="2">
    <source>
        <dbReference type="Proteomes" id="UP000887159"/>
    </source>
</evidence>